<reference evidence="2" key="1">
    <citation type="submission" date="2022-11" db="UniProtKB">
        <authorList>
            <consortium name="WormBaseParasite"/>
        </authorList>
    </citation>
    <scope>IDENTIFICATION</scope>
</reference>
<dbReference type="SUPFAM" id="SSF48371">
    <property type="entry name" value="ARM repeat"/>
    <property type="match status" value="1"/>
</dbReference>
<dbReference type="InterPro" id="IPR016024">
    <property type="entry name" value="ARM-type_fold"/>
</dbReference>
<evidence type="ECO:0000313" key="2">
    <source>
        <dbReference type="WBParaSite" id="PSU_v2.g11760.t1"/>
    </source>
</evidence>
<dbReference type="Proteomes" id="UP000887577">
    <property type="component" value="Unplaced"/>
</dbReference>
<keyword evidence="1" id="KW-1185">Reference proteome</keyword>
<dbReference type="AlphaFoldDB" id="A0A914XYZ6"/>
<name>A0A914XYZ6_9BILA</name>
<proteinExistence type="predicted"/>
<sequence>MSSRMPLKDTIQYIIDRIDEFEMFLKTEESAQKLPICTKDFVQICRFIEGHFINFEISDDFDDDKTIHKYQTQAMVCGAFIKLVEMKLPKEILIWIISIYIDLISKRPLGDRLSGKLLNDLLTYSKLLSDNYREKFAEEIIDQWMQLLSGSTEFCLNEQWMKHFYDGTDGFDLFPVKIQFEEEDNVRKVCVIRCLLQLFLYGSFDFSQLPDEKLATLFLCLFKDIFDFRISQLIISLLHKFIGGDLCNGIFFMHTVDALFSFLDFFHRDPISPGSVEAKEKPLIENAIKSCLDKIASIIILPSPLKQLSLCQSITFLPFAARGINLLLSFNLDSPTLLKFVVNSLKNLEATDDLGDFTQLPEDCKKLLRFLIVQCDGKNVDSGFISELFSFLIKFKGVDNTSKLVDNLLQSASINGKKTTEYINVRQTLISVLSPLKNAKQFLAKVVPNENEILQLFQDLKSSKTETKYLSAYFNIIAKSTDFYTGKPDTLLSFLSLPWICDIGWQIWEDFKKALPLLVPIKTDEHNYKDLLSTSSLKSISLKALSQIQSKDQWRSYIFKDALYSTTENGVEVQIAALDALPYLLRTIPTYSFFEVLTPLIENLAKVDNIAASSDSISIVQSLIKAISVCICVSGNQYQILPDKQMCCNLCQTKNGNRKTVRIEFPSVTIHLLTKIVEIEEGENELILEIINLFSATVRHVSNSDEFVEDLIKLSLPLINAGPGIVISYLDFIEEAIKSNLSETIIHSLHEQIYFLQDDLLQLDYFVICGLNSAKFDFAFNCILEVIGKATIRTSRSPKAVEKAVQMIKTLADREGISPRTYFIRNFTPFCQYIRNSAKNVVTV</sequence>
<dbReference type="WBParaSite" id="PSU_v2.g11760.t1">
    <property type="protein sequence ID" value="PSU_v2.g11760.t1"/>
    <property type="gene ID" value="PSU_v2.g11760"/>
</dbReference>
<evidence type="ECO:0000313" key="1">
    <source>
        <dbReference type="Proteomes" id="UP000887577"/>
    </source>
</evidence>
<accession>A0A914XYZ6</accession>
<organism evidence="1 2">
    <name type="scientific">Panagrolaimus superbus</name>
    <dbReference type="NCBI Taxonomy" id="310955"/>
    <lineage>
        <taxon>Eukaryota</taxon>
        <taxon>Metazoa</taxon>
        <taxon>Ecdysozoa</taxon>
        <taxon>Nematoda</taxon>
        <taxon>Chromadorea</taxon>
        <taxon>Rhabditida</taxon>
        <taxon>Tylenchina</taxon>
        <taxon>Panagrolaimomorpha</taxon>
        <taxon>Panagrolaimoidea</taxon>
        <taxon>Panagrolaimidae</taxon>
        <taxon>Panagrolaimus</taxon>
    </lineage>
</organism>
<protein>
    <submittedName>
        <fullName evidence="2">MMS19 nucleotide excision repair protein</fullName>
    </submittedName>
</protein>